<evidence type="ECO:0000313" key="2">
    <source>
        <dbReference type="Proteomes" id="UP001291930"/>
    </source>
</evidence>
<accession>A0ABU5K2Q7</accession>
<comment type="caution">
    <text evidence="1">The sequence shown here is derived from an EMBL/GenBank/DDBJ whole genome shotgun (WGS) entry which is preliminary data.</text>
</comment>
<dbReference type="RefSeq" id="WP_374219298.1">
    <property type="nucleotide sequence ID" value="NZ_JAXOVW010000097.1"/>
</dbReference>
<proteinExistence type="predicted"/>
<protein>
    <submittedName>
        <fullName evidence="1">Uncharacterized protein</fullName>
    </submittedName>
</protein>
<dbReference type="Proteomes" id="UP001291930">
    <property type="component" value="Unassembled WGS sequence"/>
</dbReference>
<sequence length="59" mass="6971">TLVDITRHGAARGSDRIFARPDALSCLKRFYIVFSTCMYIEEWFYNKIVDSIYLKFLIC</sequence>
<organism evidence="1 2">
    <name type="scientific">Bacillus bingmayongensis</name>
    <dbReference type="NCBI Taxonomy" id="1150157"/>
    <lineage>
        <taxon>Bacteria</taxon>
        <taxon>Bacillati</taxon>
        <taxon>Bacillota</taxon>
        <taxon>Bacilli</taxon>
        <taxon>Bacillales</taxon>
        <taxon>Bacillaceae</taxon>
        <taxon>Bacillus</taxon>
    </lineage>
</organism>
<name>A0ABU5K2Q7_9BACI</name>
<keyword evidence="2" id="KW-1185">Reference proteome</keyword>
<dbReference type="EMBL" id="JAXOVW010000097">
    <property type="protein sequence ID" value="MDZ5609965.1"/>
    <property type="molecule type" value="Genomic_DNA"/>
</dbReference>
<reference evidence="2" key="1">
    <citation type="submission" date="2023-11" db="EMBL/GenBank/DDBJ databases">
        <title>Genome Sequence of Bacillus pseudomycoides stain BUPM19.</title>
        <authorList>
            <person name="Farhat A."/>
        </authorList>
    </citation>
    <scope>NUCLEOTIDE SEQUENCE [LARGE SCALE GENOMIC DNA]</scope>
    <source>
        <strain evidence="2">BUPM19</strain>
    </source>
</reference>
<gene>
    <name evidence="1" type="ORF">U2I54_23665</name>
</gene>
<evidence type="ECO:0000313" key="1">
    <source>
        <dbReference type="EMBL" id="MDZ5609965.1"/>
    </source>
</evidence>
<feature type="non-terminal residue" evidence="1">
    <location>
        <position position="1"/>
    </location>
</feature>